<dbReference type="InterPro" id="IPR009057">
    <property type="entry name" value="Homeodomain-like_sf"/>
</dbReference>
<evidence type="ECO:0008006" key="12">
    <source>
        <dbReference type="Google" id="ProtNLM"/>
    </source>
</evidence>
<dbReference type="SMART" id="SM00717">
    <property type="entry name" value="SANT"/>
    <property type="match status" value="1"/>
</dbReference>
<dbReference type="GO" id="GO:0005634">
    <property type="term" value="C:nucleus"/>
    <property type="evidence" value="ECO:0007669"/>
    <property type="project" value="UniProtKB-ARBA"/>
</dbReference>
<feature type="compositionally biased region" description="Low complexity" evidence="6">
    <location>
        <begin position="77"/>
        <end position="86"/>
    </location>
</feature>
<evidence type="ECO:0000313" key="10">
    <source>
        <dbReference type="EMBL" id="RUP47829.1"/>
    </source>
</evidence>
<feature type="non-terminal residue" evidence="10">
    <location>
        <position position="610"/>
    </location>
</feature>
<dbReference type="PANTHER" id="PTHR19818:SF139">
    <property type="entry name" value="PAIR-RULE PROTEIN ODD-PAIRED"/>
    <property type="match status" value="1"/>
</dbReference>
<evidence type="ECO:0000259" key="7">
    <source>
        <dbReference type="PROSITE" id="PS50090"/>
    </source>
</evidence>
<evidence type="ECO:0000259" key="8">
    <source>
        <dbReference type="PROSITE" id="PS50157"/>
    </source>
</evidence>
<feature type="region of interest" description="Disordered" evidence="6">
    <location>
        <begin position="164"/>
        <end position="228"/>
    </location>
</feature>
<dbReference type="InterPro" id="IPR001005">
    <property type="entry name" value="SANT/Myb"/>
</dbReference>
<dbReference type="GO" id="GO:0045944">
    <property type="term" value="P:positive regulation of transcription by RNA polymerase II"/>
    <property type="evidence" value="ECO:0007669"/>
    <property type="project" value="UniProtKB-ARBA"/>
</dbReference>
<dbReference type="GO" id="GO:0000978">
    <property type="term" value="F:RNA polymerase II cis-regulatory region sequence-specific DNA binding"/>
    <property type="evidence" value="ECO:0007669"/>
    <property type="project" value="TreeGrafter"/>
</dbReference>
<evidence type="ECO:0000259" key="9">
    <source>
        <dbReference type="PROSITE" id="PS51294"/>
    </source>
</evidence>
<evidence type="ECO:0000256" key="2">
    <source>
        <dbReference type="ARBA" id="ARBA00022737"/>
    </source>
</evidence>
<sequence>MQWQRAVDKDKAAPQNQGSANLILPRLARRTPSLSKPLKKGHHGTGTIPIILPKSDSPPLQLHMARVHLFTTPPPQEEQSQPQVQQPHHHDSSFMSLSMLTAHDDNIMVNWDTTAATNGAGGTTSGHAHNSIHNIIDPHNITNLTHPTDIPINTSAQTIIPTAALINPPSPPLSHHGGLASGPGHGTSAGGDSGGVRSSMMPTPVSSVRQLDGSSSGDDEREVKQPQESDLLEQAAAATALQLLGLSHQGEDGKNGANGASNSANGSANSNSNGDADGFGDDGQSSGSTPGMTKDNYKRGSWTKEEDELLLSGIKKFGYGRWKEIAATIPGRKGKQLKQRWDNTLAAKYVDKEWLQSKIKGDEEAGTPPQMSADGRSYKFFDPDWREIAEKMTENVRRGSQDGELDPSLLNAVSPPPGASFVRPHQGASFTDPAAYAMYAHQFPNDDTEEEEEGVNAAAIAGQYFLPNPFAPSNPNDAQGSHGGAGGSSISSGSGSRSTSPSGGGGHHKRRRSENGVPSSMDIYASTTPITTTINNQTQTVYPCLYPNCNKTFARLYNLKSHSRTHTDDRPFSCHVCHQAFSRNHDLKRHVKIHCGEKPYKCNGCGKSFS</sequence>
<organism evidence="10 11">
    <name type="scientific">Jimgerdemannia flammicorona</name>
    <dbReference type="NCBI Taxonomy" id="994334"/>
    <lineage>
        <taxon>Eukaryota</taxon>
        <taxon>Fungi</taxon>
        <taxon>Fungi incertae sedis</taxon>
        <taxon>Mucoromycota</taxon>
        <taxon>Mucoromycotina</taxon>
        <taxon>Endogonomycetes</taxon>
        <taxon>Endogonales</taxon>
        <taxon>Endogonaceae</taxon>
        <taxon>Jimgerdemannia</taxon>
    </lineage>
</organism>
<feature type="compositionally biased region" description="Gly residues" evidence="6">
    <location>
        <begin position="179"/>
        <end position="194"/>
    </location>
</feature>
<feature type="compositionally biased region" description="Basic and acidic residues" evidence="6">
    <location>
        <begin position="1"/>
        <end position="12"/>
    </location>
</feature>
<feature type="domain" description="C2H2-type" evidence="8">
    <location>
        <begin position="542"/>
        <end position="571"/>
    </location>
</feature>
<feature type="compositionally biased region" description="Low complexity" evidence="6">
    <location>
        <begin position="255"/>
        <end position="288"/>
    </location>
</feature>
<dbReference type="CDD" id="cd00167">
    <property type="entry name" value="SANT"/>
    <property type="match status" value="1"/>
</dbReference>
<dbReference type="Proteomes" id="UP000268093">
    <property type="component" value="Unassembled WGS sequence"/>
</dbReference>
<dbReference type="PANTHER" id="PTHR19818">
    <property type="entry name" value="ZINC FINGER PROTEIN ZIC AND GLI"/>
    <property type="match status" value="1"/>
</dbReference>
<dbReference type="GO" id="GO:0000981">
    <property type="term" value="F:DNA-binding transcription factor activity, RNA polymerase II-specific"/>
    <property type="evidence" value="ECO:0007669"/>
    <property type="project" value="TreeGrafter"/>
</dbReference>
<evidence type="ECO:0000256" key="5">
    <source>
        <dbReference type="PROSITE-ProRule" id="PRU00042"/>
    </source>
</evidence>
<feature type="domain" description="HTH myb-type" evidence="9">
    <location>
        <begin position="294"/>
        <end position="349"/>
    </location>
</feature>
<dbReference type="InterPro" id="IPR017930">
    <property type="entry name" value="Myb_dom"/>
</dbReference>
<evidence type="ECO:0000256" key="4">
    <source>
        <dbReference type="ARBA" id="ARBA00022833"/>
    </source>
</evidence>
<feature type="region of interest" description="Disordered" evidence="6">
    <location>
        <begin position="72"/>
        <end position="91"/>
    </location>
</feature>
<dbReference type="EMBL" id="RBNI01004060">
    <property type="protein sequence ID" value="RUP47829.1"/>
    <property type="molecule type" value="Genomic_DNA"/>
</dbReference>
<dbReference type="FunFam" id="3.30.160.60:FF:002343">
    <property type="entry name" value="Zinc finger protein 33A"/>
    <property type="match status" value="1"/>
</dbReference>
<reference evidence="10 11" key="1">
    <citation type="journal article" date="2018" name="New Phytol.">
        <title>Phylogenomics of Endogonaceae and evolution of mycorrhizas within Mucoromycota.</title>
        <authorList>
            <person name="Chang Y."/>
            <person name="Desiro A."/>
            <person name="Na H."/>
            <person name="Sandor L."/>
            <person name="Lipzen A."/>
            <person name="Clum A."/>
            <person name="Barry K."/>
            <person name="Grigoriev I.V."/>
            <person name="Martin F.M."/>
            <person name="Stajich J.E."/>
            <person name="Smith M.E."/>
            <person name="Bonito G."/>
            <person name="Spatafora J.W."/>
        </authorList>
    </citation>
    <scope>NUCLEOTIDE SEQUENCE [LARGE SCALE GENOMIC DNA]</scope>
    <source>
        <strain evidence="10 11">GMNB39</strain>
    </source>
</reference>
<dbReference type="PROSITE" id="PS50157">
    <property type="entry name" value="ZINC_FINGER_C2H2_2"/>
    <property type="match status" value="2"/>
</dbReference>
<feature type="region of interest" description="Disordered" evidence="6">
    <location>
        <begin position="468"/>
        <end position="523"/>
    </location>
</feature>
<feature type="domain" description="Myb-like" evidence="7">
    <location>
        <begin position="294"/>
        <end position="345"/>
    </location>
</feature>
<feature type="domain" description="C2H2-type" evidence="8">
    <location>
        <begin position="572"/>
        <end position="599"/>
    </location>
</feature>
<keyword evidence="11" id="KW-1185">Reference proteome</keyword>
<dbReference type="GO" id="GO:0008270">
    <property type="term" value="F:zinc ion binding"/>
    <property type="evidence" value="ECO:0007669"/>
    <property type="project" value="UniProtKB-KW"/>
</dbReference>
<dbReference type="PROSITE" id="PS50090">
    <property type="entry name" value="MYB_LIKE"/>
    <property type="match status" value="1"/>
</dbReference>
<keyword evidence="2" id="KW-0677">Repeat</keyword>
<feature type="compositionally biased region" description="Low complexity" evidence="6">
    <location>
        <begin position="488"/>
        <end position="501"/>
    </location>
</feature>
<dbReference type="SUPFAM" id="SSF46689">
    <property type="entry name" value="Homeodomain-like"/>
    <property type="match status" value="1"/>
</dbReference>
<name>A0A433DAE5_9FUNG</name>
<dbReference type="OrthoDB" id="8922241at2759"/>
<keyword evidence="4" id="KW-0862">Zinc</keyword>
<gene>
    <name evidence="10" type="ORF">BC936DRAFT_145292</name>
</gene>
<feature type="region of interest" description="Disordered" evidence="6">
    <location>
        <begin position="1"/>
        <end position="57"/>
    </location>
</feature>
<keyword evidence="1" id="KW-0479">Metal-binding</keyword>
<evidence type="ECO:0000256" key="6">
    <source>
        <dbReference type="SAM" id="MobiDB-lite"/>
    </source>
</evidence>
<keyword evidence="3 5" id="KW-0863">Zinc-finger</keyword>
<feature type="region of interest" description="Disordered" evidence="6">
    <location>
        <begin position="248"/>
        <end position="302"/>
    </location>
</feature>
<dbReference type="Pfam" id="PF00249">
    <property type="entry name" value="Myb_DNA-binding"/>
    <property type="match status" value="1"/>
</dbReference>
<dbReference type="PROSITE" id="PS00028">
    <property type="entry name" value="ZINC_FINGER_C2H2_1"/>
    <property type="match status" value="2"/>
</dbReference>
<proteinExistence type="predicted"/>
<evidence type="ECO:0000256" key="1">
    <source>
        <dbReference type="ARBA" id="ARBA00022723"/>
    </source>
</evidence>
<dbReference type="InterPro" id="IPR050329">
    <property type="entry name" value="GLI_C2H2-zinc-finger"/>
</dbReference>
<dbReference type="SUPFAM" id="SSF57667">
    <property type="entry name" value="beta-beta-alpha zinc fingers"/>
    <property type="match status" value="1"/>
</dbReference>
<dbReference type="Gene3D" id="3.30.160.60">
    <property type="entry name" value="Classic Zinc Finger"/>
    <property type="match status" value="2"/>
</dbReference>
<evidence type="ECO:0000313" key="11">
    <source>
        <dbReference type="Proteomes" id="UP000268093"/>
    </source>
</evidence>
<evidence type="ECO:0000256" key="3">
    <source>
        <dbReference type="ARBA" id="ARBA00022771"/>
    </source>
</evidence>
<protein>
    <recommendedName>
        <fullName evidence="12">Homeodomain-like protein</fullName>
    </recommendedName>
</protein>
<feature type="compositionally biased region" description="Polar residues" evidence="6">
    <location>
        <begin position="200"/>
        <end position="216"/>
    </location>
</feature>
<dbReference type="InterPro" id="IPR036236">
    <property type="entry name" value="Znf_C2H2_sf"/>
</dbReference>
<dbReference type="Pfam" id="PF00096">
    <property type="entry name" value="zf-C2H2"/>
    <property type="match status" value="2"/>
</dbReference>
<comment type="caution">
    <text evidence="10">The sequence shown here is derived from an EMBL/GenBank/DDBJ whole genome shotgun (WGS) entry which is preliminary data.</text>
</comment>
<dbReference type="InterPro" id="IPR013087">
    <property type="entry name" value="Znf_C2H2_type"/>
</dbReference>
<dbReference type="SMART" id="SM00355">
    <property type="entry name" value="ZnF_C2H2"/>
    <property type="match status" value="2"/>
</dbReference>
<dbReference type="AlphaFoldDB" id="A0A433DAE5"/>
<dbReference type="Gene3D" id="1.10.10.60">
    <property type="entry name" value="Homeodomain-like"/>
    <property type="match status" value="1"/>
</dbReference>
<accession>A0A433DAE5</accession>
<dbReference type="PROSITE" id="PS51294">
    <property type="entry name" value="HTH_MYB"/>
    <property type="match status" value="1"/>
</dbReference>